<proteinExistence type="predicted"/>
<accession>A0A7J7N5Q0</accession>
<reference evidence="1 2" key="1">
    <citation type="journal article" date="2020" name="IScience">
        <title>Genome Sequencing of the Endangered Kingdonia uniflora (Circaeasteraceae, Ranunculales) Reveals Potential Mechanisms of Evolutionary Specialization.</title>
        <authorList>
            <person name="Sun Y."/>
            <person name="Deng T."/>
            <person name="Zhang A."/>
            <person name="Moore M.J."/>
            <person name="Landis J.B."/>
            <person name="Lin N."/>
            <person name="Zhang H."/>
            <person name="Zhang X."/>
            <person name="Huang J."/>
            <person name="Zhang X."/>
            <person name="Sun H."/>
            <person name="Wang H."/>
        </authorList>
    </citation>
    <scope>NUCLEOTIDE SEQUENCE [LARGE SCALE GENOMIC DNA]</scope>
    <source>
        <strain evidence="1">TB1705</strain>
        <tissue evidence="1">Leaf</tissue>
    </source>
</reference>
<keyword evidence="2" id="KW-1185">Reference proteome</keyword>
<evidence type="ECO:0000313" key="2">
    <source>
        <dbReference type="Proteomes" id="UP000541444"/>
    </source>
</evidence>
<name>A0A7J7N5Q0_9MAGN</name>
<sequence>LACADFAAAATASPRLLYPAGDFPSPINPTLFDPNPGTLRIVDCPAFPVKSSSTETSPNKPPKCVSNFLKIEFSNLEF</sequence>
<organism evidence="1 2">
    <name type="scientific">Kingdonia uniflora</name>
    <dbReference type="NCBI Taxonomy" id="39325"/>
    <lineage>
        <taxon>Eukaryota</taxon>
        <taxon>Viridiplantae</taxon>
        <taxon>Streptophyta</taxon>
        <taxon>Embryophyta</taxon>
        <taxon>Tracheophyta</taxon>
        <taxon>Spermatophyta</taxon>
        <taxon>Magnoliopsida</taxon>
        <taxon>Ranunculales</taxon>
        <taxon>Circaeasteraceae</taxon>
        <taxon>Kingdonia</taxon>
    </lineage>
</organism>
<dbReference type="Proteomes" id="UP000541444">
    <property type="component" value="Unassembled WGS sequence"/>
</dbReference>
<feature type="non-terminal residue" evidence="1">
    <location>
        <position position="1"/>
    </location>
</feature>
<comment type="caution">
    <text evidence="1">The sequence shown here is derived from an EMBL/GenBank/DDBJ whole genome shotgun (WGS) entry which is preliminary data.</text>
</comment>
<dbReference type="EMBL" id="JACGCM010001026">
    <property type="protein sequence ID" value="KAF6162485.1"/>
    <property type="molecule type" value="Genomic_DNA"/>
</dbReference>
<dbReference type="AlphaFoldDB" id="A0A7J7N5Q0"/>
<protein>
    <submittedName>
        <fullName evidence="1">Uncharacterized protein</fullName>
    </submittedName>
</protein>
<gene>
    <name evidence="1" type="ORF">GIB67_026323</name>
</gene>
<evidence type="ECO:0000313" key="1">
    <source>
        <dbReference type="EMBL" id="KAF6162485.1"/>
    </source>
</evidence>